<dbReference type="Proteomes" id="UP001595882">
    <property type="component" value="Unassembled WGS sequence"/>
</dbReference>
<keyword evidence="3" id="KW-1185">Reference proteome</keyword>
<dbReference type="RefSeq" id="WP_390251122.1">
    <property type="nucleotide sequence ID" value="NZ_JBHSDT010000004.1"/>
</dbReference>
<dbReference type="InterPro" id="IPR047801">
    <property type="entry name" value="Peptidase_C45"/>
</dbReference>
<gene>
    <name evidence="2" type="ORF">ACFOY7_07920</name>
</gene>
<evidence type="ECO:0000259" key="1">
    <source>
        <dbReference type="Pfam" id="PF03417"/>
    </source>
</evidence>
<dbReference type="CDD" id="cd01935">
    <property type="entry name" value="Ntn_CGH_like"/>
    <property type="match status" value="1"/>
</dbReference>
<dbReference type="InterPro" id="IPR029055">
    <property type="entry name" value="Ntn_hydrolases_N"/>
</dbReference>
<dbReference type="PANTHER" id="PTHR34180:SF1">
    <property type="entry name" value="BETA-ALANYL-DOPAMINE_CARCININE HYDROLASE"/>
    <property type="match status" value="1"/>
</dbReference>
<dbReference type="InterPro" id="IPR047794">
    <property type="entry name" value="C45_proenzyme-like"/>
</dbReference>
<evidence type="ECO:0000313" key="2">
    <source>
        <dbReference type="EMBL" id="MFC4402999.1"/>
    </source>
</evidence>
<dbReference type="Pfam" id="PF03417">
    <property type="entry name" value="AAT"/>
    <property type="match status" value="1"/>
</dbReference>
<dbReference type="EMBL" id="JBHSDT010000004">
    <property type="protein sequence ID" value="MFC4402999.1"/>
    <property type="molecule type" value="Genomic_DNA"/>
</dbReference>
<sequence length="350" mass="40021">MKNYYIDVIQFRGDYASFGFEQGNWLKQSPLHPIYTNPAMAKKLRFSINHGEAMEWIQALFPSFLEELKGLAEGLELSLDQAILHFSGYQQEWKRSGCTILTGDHFLVRNYDYHPKTYEGRFVLYQPDNGYATIGPSQRIVGRADGMNEKGFMTGYNFVNRRNDGDGFIPTIITRMLLEKCQSNEEAIALLKEVPHRVAFNYVLADRFGNRHVVEATSQAVRVKEDTVSTNHFDLLTEANRHHLADSKRRMAILRDQSKAISKSEGYQLLNNKENELFAEKYLQSAGTLHTTVYDTDSLDVGVGLGPNRVPTIFSFGNWLQGKNNWVKKVKGRINTDERMPYMDGLEEGI</sequence>
<dbReference type="PANTHER" id="PTHR34180">
    <property type="entry name" value="PEPTIDASE C45"/>
    <property type="match status" value="1"/>
</dbReference>
<accession>A0ABV8WY80</accession>
<keyword evidence="2" id="KW-0808">Transferase</keyword>
<dbReference type="Gene3D" id="3.60.60.10">
    <property type="entry name" value="Penicillin V Acylase, Chain A"/>
    <property type="match status" value="1"/>
</dbReference>
<keyword evidence="2" id="KW-0012">Acyltransferase</keyword>
<comment type="caution">
    <text evidence="2">The sequence shown here is derived from an EMBL/GenBank/DDBJ whole genome shotgun (WGS) entry which is preliminary data.</text>
</comment>
<dbReference type="InterPro" id="IPR005079">
    <property type="entry name" value="Peptidase_C45_hydrolase"/>
</dbReference>
<name>A0ABV8WY80_9BACI</name>
<dbReference type="NCBIfam" id="NF040521">
    <property type="entry name" value="C45_proenzyme"/>
    <property type="match status" value="1"/>
</dbReference>
<dbReference type="GO" id="GO:0016746">
    <property type="term" value="F:acyltransferase activity"/>
    <property type="evidence" value="ECO:0007669"/>
    <property type="project" value="UniProtKB-KW"/>
</dbReference>
<reference evidence="3" key="1">
    <citation type="journal article" date="2019" name="Int. J. Syst. Evol. Microbiol.">
        <title>The Global Catalogue of Microorganisms (GCM) 10K type strain sequencing project: providing services to taxonomists for standard genome sequencing and annotation.</title>
        <authorList>
            <consortium name="The Broad Institute Genomics Platform"/>
            <consortium name="The Broad Institute Genome Sequencing Center for Infectious Disease"/>
            <person name="Wu L."/>
            <person name="Ma J."/>
        </authorList>
    </citation>
    <scope>NUCLEOTIDE SEQUENCE [LARGE SCALE GENOMIC DNA]</scope>
    <source>
        <strain evidence="3">CCUG 37865</strain>
    </source>
</reference>
<protein>
    <submittedName>
        <fullName evidence="2">C45 family autoproteolytic acyltransferase/hydrolase</fullName>
    </submittedName>
</protein>
<proteinExistence type="predicted"/>
<evidence type="ECO:0000313" key="3">
    <source>
        <dbReference type="Proteomes" id="UP001595882"/>
    </source>
</evidence>
<organism evidence="2 3">
    <name type="scientific">Gracilibacillus xinjiangensis</name>
    <dbReference type="NCBI Taxonomy" id="1193282"/>
    <lineage>
        <taxon>Bacteria</taxon>
        <taxon>Bacillati</taxon>
        <taxon>Bacillota</taxon>
        <taxon>Bacilli</taxon>
        <taxon>Bacillales</taxon>
        <taxon>Bacillaceae</taxon>
        <taxon>Gracilibacillus</taxon>
    </lineage>
</organism>
<dbReference type="SUPFAM" id="SSF56235">
    <property type="entry name" value="N-terminal nucleophile aminohydrolases (Ntn hydrolases)"/>
    <property type="match status" value="1"/>
</dbReference>
<feature type="domain" description="Peptidase C45 hydrolase" evidence="1">
    <location>
        <begin position="104"/>
        <end position="300"/>
    </location>
</feature>